<evidence type="ECO:0000313" key="2">
    <source>
        <dbReference type="EMBL" id="MRV73076.1"/>
    </source>
</evidence>
<dbReference type="Gene3D" id="3.30.70.100">
    <property type="match status" value="1"/>
</dbReference>
<feature type="domain" description="ABM" evidence="1">
    <location>
        <begin position="2"/>
        <end position="90"/>
    </location>
</feature>
<dbReference type="PANTHER" id="PTHR37811:SF2">
    <property type="entry name" value="ABM DOMAIN-CONTAINING PROTEIN"/>
    <property type="match status" value="1"/>
</dbReference>
<dbReference type="InterPro" id="IPR011008">
    <property type="entry name" value="Dimeric_a/b-barrel"/>
</dbReference>
<dbReference type="SUPFAM" id="SSF54909">
    <property type="entry name" value="Dimeric alpha+beta barrel"/>
    <property type="match status" value="1"/>
</dbReference>
<sequence length="117" mass="13513">MIAVIFEVWPHEGRKQDYLDLAAKLRPLLEQIDGFISVERFQSLTDPGKMLSLSFFRDEEAILQWRNIEAHRAAQEAGRGGVFDEYRLRIAGVIRDYGLRDREQAPQDSRARHAADT</sequence>
<protein>
    <submittedName>
        <fullName evidence="2">Antibiotic biosynthesis monooxygenase</fullName>
    </submittedName>
</protein>
<dbReference type="GO" id="GO:0004497">
    <property type="term" value="F:monooxygenase activity"/>
    <property type="evidence" value="ECO:0007669"/>
    <property type="project" value="UniProtKB-KW"/>
</dbReference>
<dbReference type="RefSeq" id="WP_154375306.1">
    <property type="nucleotide sequence ID" value="NZ_WKJJ01000009.1"/>
</dbReference>
<proteinExistence type="predicted"/>
<dbReference type="AlphaFoldDB" id="A0A7X2INI0"/>
<evidence type="ECO:0000313" key="3">
    <source>
        <dbReference type="Proteomes" id="UP000446768"/>
    </source>
</evidence>
<dbReference type="Pfam" id="PF03992">
    <property type="entry name" value="ABM"/>
    <property type="match status" value="1"/>
</dbReference>
<dbReference type="PROSITE" id="PS51725">
    <property type="entry name" value="ABM"/>
    <property type="match status" value="1"/>
</dbReference>
<dbReference type="EMBL" id="WKJJ01000009">
    <property type="protein sequence ID" value="MRV73076.1"/>
    <property type="molecule type" value="Genomic_DNA"/>
</dbReference>
<comment type="caution">
    <text evidence="2">The sequence shown here is derived from an EMBL/GenBank/DDBJ whole genome shotgun (WGS) entry which is preliminary data.</text>
</comment>
<dbReference type="InterPro" id="IPR052936">
    <property type="entry name" value="Jasmonate_Hydroxylase-like"/>
</dbReference>
<gene>
    <name evidence="2" type="ORF">GJ700_15310</name>
</gene>
<keyword evidence="2" id="KW-0560">Oxidoreductase</keyword>
<reference evidence="2 3" key="1">
    <citation type="submission" date="2019-11" db="EMBL/GenBank/DDBJ databases">
        <title>Novel species isolated from a subtropical stream in China.</title>
        <authorList>
            <person name="Lu H."/>
        </authorList>
    </citation>
    <scope>NUCLEOTIDE SEQUENCE [LARGE SCALE GENOMIC DNA]</scope>
    <source>
        <strain evidence="2 3">FT92W</strain>
    </source>
</reference>
<keyword evidence="3" id="KW-1185">Reference proteome</keyword>
<keyword evidence="2" id="KW-0503">Monooxygenase</keyword>
<accession>A0A7X2INI0</accession>
<evidence type="ECO:0000259" key="1">
    <source>
        <dbReference type="PROSITE" id="PS51725"/>
    </source>
</evidence>
<name>A0A7X2INI0_9BURK</name>
<dbReference type="InterPro" id="IPR007138">
    <property type="entry name" value="ABM_dom"/>
</dbReference>
<organism evidence="2 3">
    <name type="scientific">Pseudoduganella rivuli</name>
    <dbReference type="NCBI Taxonomy" id="2666085"/>
    <lineage>
        <taxon>Bacteria</taxon>
        <taxon>Pseudomonadati</taxon>
        <taxon>Pseudomonadota</taxon>
        <taxon>Betaproteobacteria</taxon>
        <taxon>Burkholderiales</taxon>
        <taxon>Oxalobacteraceae</taxon>
        <taxon>Telluria group</taxon>
        <taxon>Pseudoduganella</taxon>
    </lineage>
</organism>
<dbReference type="PANTHER" id="PTHR37811">
    <property type="entry name" value="BLL5343 PROTEIN"/>
    <property type="match status" value="1"/>
</dbReference>
<dbReference type="Proteomes" id="UP000446768">
    <property type="component" value="Unassembled WGS sequence"/>
</dbReference>